<dbReference type="SUPFAM" id="SSF54593">
    <property type="entry name" value="Glyoxalase/Bleomycin resistance protein/Dihydroxybiphenyl dioxygenase"/>
    <property type="match status" value="1"/>
</dbReference>
<dbReference type="RefSeq" id="WP_211373476.1">
    <property type="nucleotide sequence ID" value="NZ_BAAAMK010000001.1"/>
</dbReference>
<evidence type="ECO:0000313" key="2">
    <source>
        <dbReference type="EMBL" id="GAA1943793.1"/>
    </source>
</evidence>
<dbReference type="EMBL" id="BAAAMK010000001">
    <property type="protein sequence ID" value="GAA1943793.1"/>
    <property type="molecule type" value="Genomic_DNA"/>
</dbReference>
<reference evidence="3" key="1">
    <citation type="journal article" date="2019" name="Int. J. Syst. Evol. Microbiol.">
        <title>The Global Catalogue of Microorganisms (GCM) 10K type strain sequencing project: providing services to taxonomists for standard genome sequencing and annotation.</title>
        <authorList>
            <consortium name="The Broad Institute Genomics Platform"/>
            <consortium name="The Broad Institute Genome Sequencing Center for Infectious Disease"/>
            <person name="Wu L."/>
            <person name="Ma J."/>
        </authorList>
    </citation>
    <scope>NUCLEOTIDE SEQUENCE [LARGE SCALE GENOMIC DNA]</scope>
    <source>
        <strain evidence="3">JCM 13584</strain>
    </source>
</reference>
<sequence>MFEKLMATAVLPASDLGRAKAWWHDVLGRDPVYEDLEGMGLFYDVGGTIVMVYRTEFAGTAGNTAFNLMTDDLDRDMTALRTHGVVFADYDMPGLKTVDGVAELGDERSAWFTDSEGNIFAIGQLSPEMMERAMQMRRSSAGSA</sequence>
<organism evidence="2 3">
    <name type="scientific">Agromyces allii</name>
    <dbReference type="NCBI Taxonomy" id="393607"/>
    <lineage>
        <taxon>Bacteria</taxon>
        <taxon>Bacillati</taxon>
        <taxon>Actinomycetota</taxon>
        <taxon>Actinomycetes</taxon>
        <taxon>Micrococcales</taxon>
        <taxon>Microbacteriaceae</taxon>
        <taxon>Agromyces</taxon>
    </lineage>
</organism>
<keyword evidence="3" id="KW-1185">Reference proteome</keyword>
<gene>
    <name evidence="2" type="ORF">GCM10009717_07820</name>
</gene>
<name>A0ABP5BFQ4_9MICO</name>
<dbReference type="Proteomes" id="UP001499954">
    <property type="component" value="Unassembled WGS sequence"/>
</dbReference>
<dbReference type="PROSITE" id="PS51819">
    <property type="entry name" value="VOC"/>
    <property type="match status" value="1"/>
</dbReference>
<feature type="domain" description="VOC" evidence="1">
    <location>
        <begin position="5"/>
        <end position="125"/>
    </location>
</feature>
<protein>
    <submittedName>
        <fullName evidence="2">Glyoxalase/bleomycin resistance/dioxygenase family protein</fullName>
    </submittedName>
</protein>
<dbReference type="Gene3D" id="3.10.180.10">
    <property type="entry name" value="2,3-Dihydroxybiphenyl 1,2-Dioxygenase, domain 1"/>
    <property type="match status" value="1"/>
</dbReference>
<comment type="caution">
    <text evidence="2">The sequence shown here is derived from an EMBL/GenBank/DDBJ whole genome shotgun (WGS) entry which is preliminary data.</text>
</comment>
<accession>A0ABP5BFQ4</accession>
<proteinExistence type="predicted"/>
<evidence type="ECO:0000259" key="1">
    <source>
        <dbReference type="PROSITE" id="PS51819"/>
    </source>
</evidence>
<dbReference type="InterPro" id="IPR029068">
    <property type="entry name" value="Glyas_Bleomycin-R_OHBP_Dase"/>
</dbReference>
<evidence type="ECO:0000313" key="3">
    <source>
        <dbReference type="Proteomes" id="UP001499954"/>
    </source>
</evidence>
<dbReference type="InterPro" id="IPR037523">
    <property type="entry name" value="VOC_core"/>
</dbReference>